<dbReference type="SUPFAM" id="SSF56801">
    <property type="entry name" value="Acetyl-CoA synthetase-like"/>
    <property type="match status" value="1"/>
</dbReference>
<dbReference type="EMBL" id="SWKU01000003">
    <property type="protein sequence ID" value="KAF3008534.1"/>
    <property type="molecule type" value="Genomic_DNA"/>
</dbReference>
<dbReference type="InterPro" id="IPR036736">
    <property type="entry name" value="ACP-like_sf"/>
</dbReference>
<proteinExistence type="predicted"/>
<comment type="caution">
    <text evidence="4">The sequence shown here is derived from an EMBL/GenBank/DDBJ whole genome shotgun (WGS) entry which is preliminary data.</text>
</comment>
<evidence type="ECO:0000256" key="1">
    <source>
        <dbReference type="ARBA" id="ARBA00022450"/>
    </source>
</evidence>
<dbReference type="SUPFAM" id="SSF47336">
    <property type="entry name" value="ACP-like"/>
    <property type="match status" value="1"/>
</dbReference>
<dbReference type="Pfam" id="PF00550">
    <property type="entry name" value="PP-binding"/>
    <property type="match status" value="1"/>
</dbReference>
<evidence type="ECO:0000259" key="3">
    <source>
        <dbReference type="PROSITE" id="PS50075"/>
    </source>
</evidence>
<dbReference type="PANTHER" id="PTHR43439:SF2">
    <property type="entry name" value="ENZYME, PUTATIVE (JCVI)-RELATED"/>
    <property type="match status" value="1"/>
</dbReference>
<dbReference type="PANTHER" id="PTHR43439">
    <property type="entry name" value="PHENYLACETATE-COENZYME A LIGASE"/>
    <property type="match status" value="1"/>
</dbReference>
<dbReference type="InterPro" id="IPR051414">
    <property type="entry name" value="Adenylate-forming_Reductase"/>
</dbReference>
<feature type="domain" description="Carrier" evidence="3">
    <location>
        <begin position="569"/>
        <end position="648"/>
    </location>
</feature>
<dbReference type="InterPro" id="IPR020845">
    <property type="entry name" value="AMP-binding_CS"/>
</dbReference>
<dbReference type="InterPro" id="IPR009081">
    <property type="entry name" value="PP-bd_ACP"/>
</dbReference>
<dbReference type="InterPro" id="IPR000873">
    <property type="entry name" value="AMP-dep_synth/lig_dom"/>
</dbReference>
<organism evidence="4 5">
    <name type="scientific">Curvularia kusanoi</name>
    <name type="common">Cochliobolus kusanoi</name>
    <dbReference type="NCBI Taxonomy" id="90978"/>
    <lineage>
        <taxon>Eukaryota</taxon>
        <taxon>Fungi</taxon>
        <taxon>Dikarya</taxon>
        <taxon>Ascomycota</taxon>
        <taxon>Pezizomycotina</taxon>
        <taxon>Dothideomycetes</taxon>
        <taxon>Pleosporomycetidae</taxon>
        <taxon>Pleosporales</taxon>
        <taxon>Pleosporineae</taxon>
        <taxon>Pleosporaceae</taxon>
        <taxon>Curvularia</taxon>
    </lineage>
</organism>
<dbReference type="PROSITE" id="PS50075">
    <property type="entry name" value="CARRIER"/>
    <property type="match status" value="1"/>
</dbReference>
<name>A0A9P4TM44_CURKU</name>
<dbReference type="Pfam" id="PF23562">
    <property type="entry name" value="AMP-binding_C_3"/>
    <property type="match status" value="1"/>
</dbReference>
<keyword evidence="2" id="KW-0597">Phosphoprotein</keyword>
<keyword evidence="1" id="KW-0596">Phosphopantetheine</keyword>
<dbReference type="Pfam" id="PF00501">
    <property type="entry name" value="AMP-binding"/>
    <property type="match status" value="1"/>
</dbReference>
<reference evidence="4" key="1">
    <citation type="submission" date="2019-04" db="EMBL/GenBank/DDBJ databases">
        <title>Sequencing of skin fungus with MAO and IRED activity.</title>
        <authorList>
            <person name="Marsaioli A.J."/>
            <person name="Bonatto J.M.C."/>
            <person name="Reis Junior O."/>
        </authorList>
    </citation>
    <scope>NUCLEOTIDE SEQUENCE</scope>
    <source>
        <strain evidence="4">30M1</strain>
    </source>
</reference>
<dbReference type="PROSITE" id="PS00455">
    <property type="entry name" value="AMP_BINDING"/>
    <property type="match status" value="1"/>
</dbReference>
<dbReference type="AlphaFoldDB" id="A0A9P4TM44"/>
<dbReference type="Gene3D" id="3.40.50.12780">
    <property type="entry name" value="N-terminal domain of ligase-like"/>
    <property type="match status" value="1"/>
</dbReference>
<dbReference type="OrthoDB" id="429813at2759"/>
<evidence type="ECO:0000256" key="2">
    <source>
        <dbReference type="ARBA" id="ARBA00022553"/>
    </source>
</evidence>
<evidence type="ECO:0000313" key="5">
    <source>
        <dbReference type="Proteomes" id="UP000801428"/>
    </source>
</evidence>
<evidence type="ECO:0000313" key="4">
    <source>
        <dbReference type="EMBL" id="KAF3008534.1"/>
    </source>
</evidence>
<dbReference type="Proteomes" id="UP000801428">
    <property type="component" value="Unassembled WGS sequence"/>
</dbReference>
<dbReference type="InterPro" id="IPR013120">
    <property type="entry name" value="FAR_NAD-bd"/>
</dbReference>
<accession>A0A9P4TM44</accession>
<dbReference type="InterPro" id="IPR036291">
    <property type="entry name" value="NAD(P)-bd_dom_sf"/>
</dbReference>
<dbReference type="InterPro" id="IPR042099">
    <property type="entry name" value="ANL_N_sf"/>
</dbReference>
<keyword evidence="5" id="KW-1185">Reference proteome</keyword>
<dbReference type="Gene3D" id="1.10.1200.10">
    <property type="entry name" value="ACP-like"/>
    <property type="match status" value="1"/>
</dbReference>
<dbReference type="Gene3D" id="3.40.50.720">
    <property type="entry name" value="NAD(P)-binding Rossmann-like Domain"/>
    <property type="match status" value="1"/>
</dbReference>
<sequence length="1051" mass="116720">MLGHLSSYSKEQPLAALKDSMSRTLTATEETPTRTRMPALDAEIYTIDELIRRRASELGDSPLLGYPNKGVTDYEDHSAFAVNKYADAAAAALLRRGLKKVDSTLEKAPVVGILAHSGLTFIITLLGLSRLGYASLLLSTRLPAPAVVRLLELADCNTLLTTSHFEPVFKDVKAERGTLVLEMLKHEEYYGIEAPSFERSYDPEKEAIKNIVIIHSSGSTGLPKPIYLTNRSCIAAFSTNLDRKALMTQPLFHSFGFYETFRSIYSGKPMYYFNYAFPLTKQNITATLEAVKPDLLFCVPYVLKLLGESKEGIESLARIDLVMYGGSACPDDLGDMLVKNGVNLVANYGATETGRLSTSVRPAGDHAWNYLRLLPQVKKYVLMDEIAPGIFECVALDGLKSKNTINSDDPPRSFRTRDLFMRHPTNPDFWRFVSRLDDRLTLVNGEKVLPIPIEGRIRQEGLVKEAVVFGDGKSLPGVLIVKADSAAELPDAEFLERIWPAVEDANSRAESFSRIPKELIVVLPADVSYAKTDKGTFIRAQVYLRFKDLIEAAYISFEGGSDETGTVSLPLPELEVYLLQKFRENLGIELSATDDFFALGIDSLQCMKMWSLMKKEIDLGGRQSQFGQNVLYETGNVEALARHIDGLRAGTSREAKDTHQIMRELISKHSSFKRYNEDYRTTPQTETVVLTGVTGGLGAHLLAQLVRDPTVSTVWALVRATSEHAALERTLQSLSSRGIFLSVEEIRKVIAVPSDLSKPDLGLNASRFLQLRSNLTLVIHSAWAVNFNISVESFEEQHIKAVPNFINLCQSTTHGSPARFYFCSSVSSTGGTPRPGIVPETPVRDIAHVQGTGYARSKYVAEQIVRNAMKDAGAQARVLRIGQLVGDSKVGEWNTTEGIPLMIQTAEMTWLPVDYAASIILDVCKPERAATRASDPDLVYHVLNPTRFHWTRDMLPALSAAGLQFESLPTDQWMDRLRNSDRDPKNNPPIKLLDWFESKYGRAASTKPKGPLEYLTERTGQDSISLGQIPDVTDSKYISMVIDRLKKRWAA</sequence>
<dbReference type="SUPFAM" id="SSF51735">
    <property type="entry name" value="NAD(P)-binding Rossmann-fold domains"/>
    <property type="match status" value="1"/>
</dbReference>
<gene>
    <name evidence="4" type="ORF">E8E13_006396</name>
</gene>
<protein>
    <submittedName>
        <fullName evidence="4">Secondary metabolism biosynthetic enzyme</fullName>
    </submittedName>
</protein>
<dbReference type="Pfam" id="PF07993">
    <property type="entry name" value="NAD_binding_4"/>
    <property type="match status" value="1"/>
</dbReference>